<dbReference type="Gene3D" id="3.90.1200.10">
    <property type="match status" value="1"/>
</dbReference>
<accession>A0A8X7T2Z5</accession>
<keyword evidence="3" id="KW-1185">Reference proteome</keyword>
<gene>
    <name evidence="2" type="ORF">A4X09_0g5541</name>
</gene>
<feature type="domain" description="Aminoglycoside phosphotransferase" evidence="1">
    <location>
        <begin position="68"/>
        <end position="323"/>
    </location>
</feature>
<dbReference type="Pfam" id="PF01636">
    <property type="entry name" value="APH"/>
    <property type="match status" value="1"/>
</dbReference>
<dbReference type="InterPro" id="IPR011009">
    <property type="entry name" value="Kinase-like_dom_sf"/>
</dbReference>
<reference evidence="2" key="2">
    <citation type="journal article" date="2019" name="IMA Fungus">
        <title>Genome sequencing and comparison of five Tilletia species to identify candidate genes for the detection of regulated species infecting wheat.</title>
        <authorList>
            <person name="Nguyen H.D.T."/>
            <person name="Sultana T."/>
            <person name="Kesanakurti P."/>
            <person name="Hambleton S."/>
        </authorList>
    </citation>
    <scope>NUCLEOTIDE SEQUENCE</scope>
    <source>
        <strain evidence="2">DAOMC 236422</strain>
    </source>
</reference>
<comment type="caution">
    <text evidence="2">The sequence shown here is derived from an EMBL/GenBank/DDBJ whole genome shotgun (WGS) entry which is preliminary data.</text>
</comment>
<dbReference type="SUPFAM" id="SSF56112">
    <property type="entry name" value="Protein kinase-like (PK-like)"/>
    <property type="match status" value="1"/>
</dbReference>
<reference evidence="2" key="1">
    <citation type="submission" date="2016-04" db="EMBL/GenBank/DDBJ databases">
        <authorList>
            <person name="Nguyen H.D."/>
            <person name="Samba Siva P."/>
            <person name="Cullis J."/>
            <person name="Levesque C.A."/>
            <person name="Hambleton S."/>
        </authorList>
    </citation>
    <scope>NUCLEOTIDE SEQUENCE</scope>
    <source>
        <strain evidence="2">DAOMC 236422</strain>
    </source>
</reference>
<proteinExistence type="predicted"/>
<evidence type="ECO:0000313" key="3">
    <source>
        <dbReference type="Proteomes" id="UP000078113"/>
    </source>
</evidence>
<name>A0A8X7T2Z5_9BASI</name>
<sequence>MSATNPSLMESEEDRSAWLKKEVQSVLGRSVKDIEWDKIGFNNFLAFVHLDPVSDASGQMNGPRTTTDEIVVRMPKDKGSNANPSLKVENEVAALELAHAHSVPCPRILHWSRDPLYIIQERLAGVPTKRLWHTLNEAQQTRFCSSLAAVLKKMRSIPLPLSPSARYGGFCFAQEEFTSTSNTPESSLVNRTIQLGPNPLGYGGPSPTLGASLRAFFDWQMGLAAKNDFLRGWTKMDSDAKDSPLATLADRLRAFATDDEKGLDRVLRDAQEEAGDSARPVFVHGDFDLHNTLIDSDTYDVVGLVDFEFARAAPAWAEHFDGLSAFGHIHYGPEDDDPVTLRHSQALVHPQGWQSSTNPIPPGEQVGKVSGLSGDDAEDVVTWDVVHAWDKACAEQGVDRPREMGSAFATASRLHWFISDLCPWMLEDASGDLAKLSEEEKAQQFRRREQTAWRLDQFLKFWGF</sequence>
<evidence type="ECO:0000259" key="1">
    <source>
        <dbReference type="Pfam" id="PF01636"/>
    </source>
</evidence>
<dbReference type="PANTHER" id="PTHR21310">
    <property type="entry name" value="AMINOGLYCOSIDE PHOSPHOTRANSFERASE-RELATED-RELATED"/>
    <property type="match status" value="1"/>
</dbReference>
<organism evidence="2 3">
    <name type="scientific">Tilletia walkeri</name>
    <dbReference type="NCBI Taxonomy" id="117179"/>
    <lineage>
        <taxon>Eukaryota</taxon>
        <taxon>Fungi</taxon>
        <taxon>Dikarya</taxon>
        <taxon>Basidiomycota</taxon>
        <taxon>Ustilaginomycotina</taxon>
        <taxon>Exobasidiomycetes</taxon>
        <taxon>Tilletiales</taxon>
        <taxon>Tilletiaceae</taxon>
        <taxon>Tilletia</taxon>
    </lineage>
</organism>
<dbReference type="Proteomes" id="UP000078113">
    <property type="component" value="Unassembled WGS sequence"/>
</dbReference>
<dbReference type="InterPro" id="IPR002575">
    <property type="entry name" value="Aminoglycoside_PTrfase"/>
</dbReference>
<dbReference type="AlphaFoldDB" id="A0A8X7T2Z5"/>
<evidence type="ECO:0000313" key="2">
    <source>
        <dbReference type="EMBL" id="KAE8266816.1"/>
    </source>
</evidence>
<protein>
    <recommendedName>
        <fullName evidence="1">Aminoglycoside phosphotransferase domain-containing protein</fullName>
    </recommendedName>
</protein>
<dbReference type="PANTHER" id="PTHR21310:SF15">
    <property type="entry name" value="AMINOGLYCOSIDE PHOSPHOTRANSFERASE DOMAIN-CONTAINING PROTEIN"/>
    <property type="match status" value="1"/>
</dbReference>
<dbReference type="EMBL" id="LWDG02000291">
    <property type="protein sequence ID" value="KAE8266816.1"/>
    <property type="molecule type" value="Genomic_DNA"/>
</dbReference>
<dbReference type="InterPro" id="IPR051678">
    <property type="entry name" value="AGP_Transferase"/>
</dbReference>